<dbReference type="Gene3D" id="3.50.50.60">
    <property type="entry name" value="FAD/NAD(P)-binding domain"/>
    <property type="match status" value="1"/>
</dbReference>
<organism evidence="2 3">
    <name type="scientific">Candidatus Uhrbacteria bacterium CG10_big_fil_rev_8_21_14_0_10_50_16</name>
    <dbReference type="NCBI Taxonomy" id="1975039"/>
    <lineage>
        <taxon>Bacteria</taxon>
        <taxon>Candidatus Uhriibacteriota</taxon>
    </lineage>
</organism>
<dbReference type="GO" id="GO:0071949">
    <property type="term" value="F:FAD binding"/>
    <property type="evidence" value="ECO:0007669"/>
    <property type="project" value="InterPro"/>
</dbReference>
<dbReference type="SUPFAM" id="SSF51905">
    <property type="entry name" value="FAD/NAD(P)-binding domain"/>
    <property type="match status" value="1"/>
</dbReference>
<dbReference type="InterPro" id="IPR002938">
    <property type="entry name" value="FAD-bd"/>
</dbReference>
<evidence type="ECO:0000313" key="2">
    <source>
        <dbReference type="EMBL" id="PIR47799.1"/>
    </source>
</evidence>
<dbReference type="Proteomes" id="UP000230084">
    <property type="component" value="Unassembled WGS sequence"/>
</dbReference>
<sequence length="433" mass="48632">MNLPRFFCNMDQYDVVIVGASFAGLTLAHHLPGHLRVLVVDAKPAAGSSVESTGLITSKTYDLFKTFFPIDDYITNPISAICVVAPDFKDYFVSQTSEPWIYQTDTKALVRAMADTVPSNVTVKTKTVFMNAVDEDDHVIISLQAQGEPSHQLRCRVLVGADGSHSKVAQVTPELDQNKSFLFGFERVYFGEVNLGPIPQQTIYHYWFGEFSLGYGGWLSPTVVNGRSAYRIGLAKLMSDRGAASQLLKTFTQRLVDNGTITLEGSIETSEYAFGSLIPIGGVVKRVTHKNRVLIGDAAGYCGAFAADGIKGSLASAKIVARLIPRFLDGETQALVELPERMNTEFNLIDYYRRQMRYRWIWDQMRRDRSFKAMFAIIAREQETFVEQFCDSKDTHRSLAWTVLKFKYLPLLVQYGCFLVWDKLFTHKKTVVG</sequence>
<dbReference type="PRINTS" id="PR00420">
    <property type="entry name" value="RNGMNOXGNASE"/>
</dbReference>
<evidence type="ECO:0000313" key="3">
    <source>
        <dbReference type="Proteomes" id="UP000230084"/>
    </source>
</evidence>
<dbReference type="InterPro" id="IPR036188">
    <property type="entry name" value="FAD/NAD-bd_sf"/>
</dbReference>
<feature type="domain" description="FAD-binding" evidence="1">
    <location>
        <begin position="13"/>
        <end position="331"/>
    </location>
</feature>
<dbReference type="PANTHER" id="PTHR42685">
    <property type="entry name" value="GERANYLGERANYL DIPHOSPHATE REDUCTASE"/>
    <property type="match status" value="1"/>
</dbReference>
<dbReference type="Pfam" id="PF01494">
    <property type="entry name" value="FAD_binding_3"/>
    <property type="match status" value="1"/>
</dbReference>
<name>A0A2H0RMM1_9BACT</name>
<dbReference type="InterPro" id="IPR050407">
    <property type="entry name" value="Geranylgeranyl_reductase"/>
</dbReference>
<comment type="caution">
    <text evidence="2">The sequence shown here is derived from an EMBL/GenBank/DDBJ whole genome shotgun (WGS) entry which is preliminary data.</text>
</comment>
<accession>A0A2H0RMM1</accession>
<reference evidence="2 3" key="1">
    <citation type="submission" date="2017-09" db="EMBL/GenBank/DDBJ databases">
        <title>Depth-based differentiation of microbial function through sediment-hosted aquifers and enrichment of novel symbionts in the deep terrestrial subsurface.</title>
        <authorList>
            <person name="Probst A.J."/>
            <person name="Ladd B."/>
            <person name="Jarett J.K."/>
            <person name="Geller-Mcgrath D.E."/>
            <person name="Sieber C.M."/>
            <person name="Emerson J.B."/>
            <person name="Anantharaman K."/>
            <person name="Thomas B.C."/>
            <person name="Malmstrom R."/>
            <person name="Stieglmeier M."/>
            <person name="Klingl A."/>
            <person name="Woyke T."/>
            <person name="Ryan C.M."/>
            <person name="Banfield J.F."/>
        </authorList>
    </citation>
    <scope>NUCLEOTIDE SEQUENCE [LARGE SCALE GENOMIC DNA]</scope>
    <source>
        <strain evidence="2">CG10_big_fil_rev_8_21_14_0_10_50_16</strain>
    </source>
</reference>
<proteinExistence type="predicted"/>
<dbReference type="EMBL" id="PCYM01000001">
    <property type="protein sequence ID" value="PIR47799.1"/>
    <property type="molecule type" value="Genomic_DNA"/>
</dbReference>
<dbReference type="PANTHER" id="PTHR42685:SF22">
    <property type="entry name" value="CONDITIONED MEDIUM FACTOR RECEPTOR 1"/>
    <property type="match status" value="1"/>
</dbReference>
<evidence type="ECO:0000259" key="1">
    <source>
        <dbReference type="Pfam" id="PF01494"/>
    </source>
</evidence>
<gene>
    <name evidence="2" type="ORF">COV06_00130</name>
</gene>
<protein>
    <recommendedName>
        <fullName evidence="1">FAD-binding domain-containing protein</fullName>
    </recommendedName>
</protein>
<dbReference type="AlphaFoldDB" id="A0A2H0RMM1"/>